<gene>
    <name evidence="2" type="ORF">E0W69_011040</name>
</gene>
<reference evidence="2 3" key="1">
    <citation type="submission" date="2019-09" db="EMBL/GenBank/DDBJ databases">
        <title>Complete genome sequence of Arachidicoccus sp. B3-10 isolated from apple orchard soil.</title>
        <authorList>
            <person name="Kim H.S."/>
            <person name="Han K.-I."/>
            <person name="Suh M.K."/>
            <person name="Lee K.C."/>
            <person name="Eom M.K."/>
            <person name="Kim J.-S."/>
            <person name="Kang S.W."/>
            <person name="Sin Y."/>
            <person name="Lee J.-S."/>
        </authorList>
    </citation>
    <scope>NUCLEOTIDE SEQUENCE [LARGE SCALE GENOMIC DNA]</scope>
    <source>
        <strain evidence="2 3">B3-10</strain>
    </source>
</reference>
<dbReference type="AlphaFoldDB" id="A0A5P2G055"/>
<dbReference type="Gene3D" id="6.10.140.280">
    <property type="match status" value="1"/>
</dbReference>
<dbReference type="SUPFAM" id="SSF53335">
    <property type="entry name" value="S-adenosyl-L-methionine-dependent methyltransferases"/>
    <property type="match status" value="1"/>
</dbReference>
<dbReference type="Gene3D" id="3.40.50.150">
    <property type="entry name" value="Vaccinia Virus protein VP39"/>
    <property type="match status" value="1"/>
</dbReference>
<protein>
    <submittedName>
        <fullName evidence="2">Class I SAM-dependent methyltransferase</fullName>
    </submittedName>
</protein>
<dbReference type="RefSeq" id="WP_131330120.1">
    <property type="nucleotide sequence ID" value="NZ_CP044016.1"/>
</dbReference>
<dbReference type="InterPro" id="IPR041698">
    <property type="entry name" value="Methyltransf_25"/>
</dbReference>
<feature type="domain" description="Methyltransferase" evidence="1">
    <location>
        <begin position="48"/>
        <end position="143"/>
    </location>
</feature>
<evidence type="ECO:0000313" key="3">
    <source>
        <dbReference type="Proteomes" id="UP000292424"/>
    </source>
</evidence>
<dbReference type="GO" id="GO:0032259">
    <property type="term" value="P:methylation"/>
    <property type="evidence" value="ECO:0007669"/>
    <property type="project" value="UniProtKB-KW"/>
</dbReference>
<name>A0A5P2G055_9BACT</name>
<proteinExistence type="predicted"/>
<dbReference type="OrthoDB" id="9770553at2"/>
<accession>A0A5P2G055</accession>
<dbReference type="PANTHER" id="PTHR43591:SF24">
    <property type="entry name" value="2-METHOXY-6-POLYPRENYL-1,4-BENZOQUINOL METHYLASE, MITOCHONDRIAL"/>
    <property type="match status" value="1"/>
</dbReference>
<dbReference type="Proteomes" id="UP000292424">
    <property type="component" value="Chromosome"/>
</dbReference>
<dbReference type="GO" id="GO:0008168">
    <property type="term" value="F:methyltransferase activity"/>
    <property type="evidence" value="ECO:0007669"/>
    <property type="project" value="UniProtKB-KW"/>
</dbReference>
<dbReference type="CDD" id="cd02440">
    <property type="entry name" value="AdoMet_MTases"/>
    <property type="match status" value="1"/>
</dbReference>
<evidence type="ECO:0000313" key="2">
    <source>
        <dbReference type="EMBL" id="QES89174.1"/>
    </source>
</evidence>
<dbReference type="Pfam" id="PF13649">
    <property type="entry name" value="Methyltransf_25"/>
    <property type="match status" value="1"/>
</dbReference>
<keyword evidence="3" id="KW-1185">Reference proteome</keyword>
<organism evidence="2 3">
    <name type="scientific">Rhizosphaericola mali</name>
    <dbReference type="NCBI Taxonomy" id="2545455"/>
    <lineage>
        <taxon>Bacteria</taxon>
        <taxon>Pseudomonadati</taxon>
        <taxon>Bacteroidota</taxon>
        <taxon>Chitinophagia</taxon>
        <taxon>Chitinophagales</taxon>
        <taxon>Chitinophagaceae</taxon>
        <taxon>Rhizosphaericola</taxon>
    </lineage>
</organism>
<dbReference type="KEGG" id="arac:E0W69_011040"/>
<evidence type="ECO:0000259" key="1">
    <source>
        <dbReference type="Pfam" id="PF13649"/>
    </source>
</evidence>
<keyword evidence="2" id="KW-0808">Transferase</keyword>
<dbReference type="PANTHER" id="PTHR43591">
    <property type="entry name" value="METHYLTRANSFERASE"/>
    <property type="match status" value="1"/>
</dbReference>
<sequence>MVVDKIQYQFNAVSDKYDKQRRILIPCFSDYYQTALEISEQLPQIKSILDVGAGTGLMSAFFHEKYPNAEITLVDISEKMLDKAKERFDSEDNIQFMQADFAEADFGEDKYCAIVSGLAIHHLPHDLKQLLFNKIFKALKPGGIFINADQVAGETDYIDQINKSTWVTKVKKSSLTEIEKESAFERVKLDIFAKLSDQLSWLQNIGFENVNNYYQYYNFVVFAGQKPKK</sequence>
<dbReference type="InterPro" id="IPR029063">
    <property type="entry name" value="SAM-dependent_MTases_sf"/>
</dbReference>
<dbReference type="EMBL" id="CP044016">
    <property type="protein sequence ID" value="QES89174.1"/>
    <property type="molecule type" value="Genomic_DNA"/>
</dbReference>
<keyword evidence="2" id="KW-0489">Methyltransferase</keyword>